<evidence type="ECO:0000256" key="2">
    <source>
        <dbReference type="ARBA" id="ARBA00022692"/>
    </source>
</evidence>
<keyword evidence="6" id="KW-0325">Glycoprotein</keyword>
<dbReference type="GO" id="GO:0005886">
    <property type="term" value="C:plasma membrane"/>
    <property type="evidence" value="ECO:0000318"/>
    <property type="project" value="GO_Central"/>
</dbReference>
<evidence type="ECO:0000256" key="5">
    <source>
        <dbReference type="ARBA" id="ARBA00023136"/>
    </source>
</evidence>
<name>A0A2A6CNN9_PRIPA</name>
<dbReference type="GO" id="GO:0031902">
    <property type="term" value="C:late endosome membrane"/>
    <property type="evidence" value="ECO:0000318"/>
    <property type="project" value="GO_Central"/>
</dbReference>
<dbReference type="InterPro" id="IPR002000">
    <property type="entry name" value="Lysosome-assoc_membr_glycop"/>
</dbReference>
<evidence type="ECO:0000256" key="1">
    <source>
        <dbReference type="ARBA" id="ARBA00004370"/>
    </source>
</evidence>
<keyword evidence="5" id="KW-0472">Membrane</keyword>
<dbReference type="EnsemblMetazoa" id="PPA15475.1">
    <property type="protein sequence ID" value="PPA15475.1"/>
    <property type="gene ID" value="WBGene00105029"/>
</dbReference>
<dbReference type="GO" id="GO:0005765">
    <property type="term" value="C:lysosomal membrane"/>
    <property type="evidence" value="ECO:0000318"/>
    <property type="project" value="GO_Central"/>
</dbReference>
<dbReference type="FunFam" id="2.40.160.110:FF:000012">
    <property type="entry name" value="LAMP (Lysosome-associated membrane protein) homolog"/>
    <property type="match status" value="1"/>
</dbReference>
<evidence type="ECO:0000256" key="3">
    <source>
        <dbReference type="ARBA" id="ARBA00022729"/>
    </source>
</evidence>
<reference evidence="8" key="1">
    <citation type="journal article" date="2008" name="Nat. Genet.">
        <title>The Pristionchus pacificus genome provides a unique perspective on nematode lifestyle and parasitism.</title>
        <authorList>
            <person name="Dieterich C."/>
            <person name="Clifton S.W."/>
            <person name="Schuster L.N."/>
            <person name="Chinwalla A."/>
            <person name="Delehaunty K."/>
            <person name="Dinkelacker I."/>
            <person name="Fulton L."/>
            <person name="Fulton R."/>
            <person name="Godfrey J."/>
            <person name="Minx P."/>
            <person name="Mitreva M."/>
            <person name="Roeseler W."/>
            <person name="Tian H."/>
            <person name="Witte H."/>
            <person name="Yang S.P."/>
            <person name="Wilson R.K."/>
            <person name="Sommer R.J."/>
        </authorList>
    </citation>
    <scope>NUCLEOTIDE SEQUENCE [LARGE SCALE GENOMIC DNA]</scope>
    <source>
        <strain evidence="8">PS312</strain>
    </source>
</reference>
<dbReference type="Proteomes" id="UP000005239">
    <property type="component" value="Unassembled WGS sequence"/>
</dbReference>
<dbReference type="PROSITE" id="PS50262">
    <property type="entry name" value="G_PROTEIN_RECEP_F1_2"/>
    <property type="match status" value="1"/>
</dbReference>
<dbReference type="GO" id="GO:0072594">
    <property type="term" value="P:establishment of protein localization to organelle"/>
    <property type="evidence" value="ECO:0000318"/>
    <property type="project" value="GO_Central"/>
</dbReference>
<dbReference type="PANTHER" id="PTHR11506:SF42">
    <property type="entry name" value="LYSOSOME-ASSOCIATED MEMBRANE GLYCOPROTEIN 5"/>
    <property type="match status" value="1"/>
</dbReference>
<accession>A0A2A6CNN9</accession>
<evidence type="ECO:0000313" key="8">
    <source>
        <dbReference type="Proteomes" id="UP000005239"/>
    </source>
</evidence>
<evidence type="ECO:0000313" key="7">
    <source>
        <dbReference type="EnsemblMetazoa" id="PPA15475.1"/>
    </source>
</evidence>
<evidence type="ECO:0000256" key="6">
    <source>
        <dbReference type="ARBA" id="ARBA00023180"/>
    </source>
</evidence>
<dbReference type="Gene3D" id="2.40.160.110">
    <property type="match status" value="1"/>
</dbReference>
<comment type="subcellular location">
    <subcellularLocation>
        <location evidence="1">Membrane</location>
    </subcellularLocation>
</comment>
<accession>A0A8R1UA64</accession>
<reference evidence="7" key="2">
    <citation type="submission" date="2022-06" db="UniProtKB">
        <authorList>
            <consortium name="EnsemblMetazoa"/>
        </authorList>
    </citation>
    <scope>IDENTIFICATION</scope>
    <source>
        <strain evidence="7">PS312</strain>
    </source>
</reference>
<gene>
    <name evidence="7" type="primary">WBGene00105029</name>
</gene>
<keyword evidence="3" id="KW-0732">Signal</keyword>
<dbReference type="PANTHER" id="PTHR11506">
    <property type="entry name" value="LYSOSOME-ASSOCIATED MEMBRANE GLYCOPROTEIN"/>
    <property type="match status" value="1"/>
</dbReference>
<keyword evidence="8" id="KW-1185">Reference proteome</keyword>
<evidence type="ECO:0000256" key="4">
    <source>
        <dbReference type="ARBA" id="ARBA00022989"/>
    </source>
</evidence>
<dbReference type="Gene3D" id="1.20.1070.10">
    <property type="entry name" value="Rhodopsin 7-helix transmembrane proteins"/>
    <property type="match status" value="1"/>
</dbReference>
<keyword evidence="2" id="KW-0812">Transmembrane</keyword>
<proteinExistence type="predicted"/>
<dbReference type="InterPro" id="IPR017452">
    <property type="entry name" value="GPCR_Rhodpsn_7TM"/>
</dbReference>
<sequence>MEIHFMGQLHDSFEINARRNNQIPEIKICIGRQLKRASVRDKNDRAVVVKVTTDRERSSSQMAPHLATGLAFLRFIFAQEDDLTGRWNVTADNGIPCVMMNAKIDLTLSYIQADDSVADAPVITVPSDSTTEHSSCFEEVELSDISVNSQVLQLNFPNNEGWIVRFYFSQDPQLKIYTGDYALYQVTVTANYSSMPDVFTNQPKGHIHTYYSVIDFANPPEIADDEYTRVGKSLYCPDPQYFIINNDPHHGPSASIRFTNLQMQAYMTEEEFGRKDICADDQREMDVVPVIVSGIIGLLAIFTVFAYFAYRFRLPPDILDMIEPEFGEAHEKPHHLKGQHFGLEHHDNYGSISVREESDCTMLEDMLYEMLPVVGLAVILSGAFVLSVLWKAKGNLRLFVFFAVSDIVNGIAFVMCGLHGMFITRTGTGNELLHPSSCLARAPHLVLWAYTDIMESFCLLLFLLDRTLQIALPCRYAKISKMYLILKFGVIFFVMGSVGVIPTFYDTVTTNSAVEVPKLCRFEQVVQPYFLGLRLLIIQWFPVFGMLWIGVIFLVLRIRRSNDRWSYNWSEKIADTKQMITLAFLRCLFTAGAVRLVLFNVNLANNAREIVLMRDLLLRTAVAVLVGVLSPGVYMLISTQFAERVLTTFNAYGGNNTERKWQSANDPPLDHQSAHAESSQLHSMSGPRLELPVHMSLEQRAEIERSASFYCDTPPASDSKRPFPNTVNHGKK</sequence>
<dbReference type="AlphaFoldDB" id="A0A2A6CNN9"/>
<organism evidence="7 8">
    <name type="scientific">Pristionchus pacificus</name>
    <name type="common">Parasitic nematode worm</name>
    <dbReference type="NCBI Taxonomy" id="54126"/>
    <lineage>
        <taxon>Eukaryota</taxon>
        <taxon>Metazoa</taxon>
        <taxon>Ecdysozoa</taxon>
        <taxon>Nematoda</taxon>
        <taxon>Chromadorea</taxon>
        <taxon>Rhabditida</taxon>
        <taxon>Rhabditina</taxon>
        <taxon>Diplogasteromorpha</taxon>
        <taxon>Diplogasteroidea</taxon>
        <taxon>Neodiplogasteridae</taxon>
        <taxon>Pristionchus</taxon>
    </lineage>
</organism>
<protein>
    <submittedName>
        <fullName evidence="7">G_PROTEIN_RECEP_F1_2 domain-containing protein</fullName>
    </submittedName>
</protein>
<dbReference type="SUPFAM" id="SSF81321">
    <property type="entry name" value="Family A G protein-coupled receptor-like"/>
    <property type="match status" value="1"/>
</dbReference>
<keyword evidence="4" id="KW-1133">Transmembrane helix</keyword>